<sequence length="108" mass="10878">MQFKSLAVAGFLALAVTGLSAQSATTINGYISEAQCGASHSSPSADNTKCVKGCIKRGAAPVLVSDGKVYKLKGEEEAVKNLAGENVTVTGTVDGDTITVSSVAAQKS</sequence>
<dbReference type="KEGG" id="adin:H7849_13685"/>
<evidence type="ECO:0000313" key="2">
    <source>
        <dbReference type="EMBL" id="QNI30240.1"/>
    </source>
</evidence>
<gene>
    <name evidence="2" type="ORF">H7849_13685</name>
</gene>
<evidence type="ECO:0008006" key="4">
    <source>
        <dbReference type="Google" id="ProtNLM"/>
    </source>
</evidence>
<organism evidence="2 3">
    <name type="scientific">Alloacidobacterium dinghuense</name>
    <dbReference type="NCBI Taxonomy" id="2763107"/>
    <lineage>
        <taxon>Bacteria</taxon>
        <taxon>Pseudomonadati</taxon>
        <taxon>Acidobacteriota</taxon>
        <taxon>Terriglobia</taxon>
        <taxon>Terriglobales</taxon>
        <taxon>Acidobacteriaceae</taxon>
        <taxon>Alloacidobacterium</taxon>
    </lineage>
</organism>
<evidence type="ECO:0000256" key="1">
    <source>
        <dbReference type="SAM" id="SignalP"/>
    </source>
</evidence>
<dbReference type="Pfam" id="PF19135">
    <property type="entry name" value="DUF5818"/>
    <property type="match status" value="1"/>
</dbReference>
<keyword evidence="1" id="KW-0732">Signal</keyword>
<proteinExistence type="predicted"/>
<dbReference type="InterPro" id="IPR043856">
    <property type="entry name" value="DUF5818"/>
</dbReference>
<dbReference type="Proteomes" id="UP000515312">
    <property type="component" value="Chromosome"/>
</dbReference>
<dbReference type="AlphaFoldDB" id="A0A7G8BCH0"/>
<name>A0A7G8BCH0_9BACT</name>
<feature type="chain" id="PRO_5028960636" description="DUF5666 domain-containing protein" evidence="1">
    <location>
        <begin position="22"/>
        <end position="108"/>
    </location>
</feature>
<dbReference type="RefSeq" id="WP_186739975.1">
    <property type="nucleotide sequence ID" value="NZ_CP060394.1"/>
</dbReference>
<reference evidence="2 3" key="1">
    <citation type="submission" date="2020-08" db="EMBL/GenBank/DDBJ databases">
        <title>Edaphobacter telluris sp. nov. and Acidobacterium dinghuensis sp. nov., two acidobacteria isolated from forest soil.</title>
        <authorList>
            <person name="Fu J."/>
            <person name="Qiu L."/>
        </authorList>
    </citation>
    <scope>NUCLEOTIDE SEQUENCE [LARGE SCALE GENOMIC DNA]</scope>
    <source>
        <strain evidence="2">4Y35</strain>
    </source>
</reference>
<evidence type="ECO:0000313" key="3">
    <source>
        <dbReference type="Proteomes" id="UP000515312"/>
    </source>
</evidence>
<keyword evidence="3" id="KW-1185">Reference proteome</keyword>
<feature type="signal peptide" evidence="1">
    <location>
        <begin position="1"/>
        <end position="21"/>
    </location>
</feature>
<accession>A0A7G8BCH0</accession>
<protein>
    <recommendedName>
        <fullName evidence="4">DUF5666 domain-containing protein</fullName>
    </recommendedName>
</protein>
<dbReference type="EMBL" id="CP060394">
    <property type="protein sequence ID" value="QNI30240.1"/>
    <property type="molecule type" value="Genomic_DNA"/>
</dbReference>